<evidence type="ECO:0000256" key="1">
    <source>
        <dbReference type="ARBA" id="ARBA00022801"/>
    </source>
</evidence>
<dbReference type="InParanoid" id="A0A067MWJ5"/>
<dbReference type="EMBL" id="KL198018">
    <property type="protein sequence ID" value="KDQ19979.1"/>
    <property type="molecule type" value="Genomic_DNA"/>
</dbReference>
<evidence type="ECO:0000259" key="3">
    <source>
        <dbReference type="Pfam" id="PF03959"/>
    </source>
</evidence>
<gene>
    <name evidence="4" type="ORF">BOTBODRAFT_41252</name>
</gene>
<dbReference type="GO" id="GO:0005634">
    <property type="term" value="C:nucleus"/>
    <property type="evidence" value="ECO:0007669"/>
    <property type="project" value="TreeGrafter"/>
</dbReference>
<dbReference type="AlphaFoldDB" id="A0A067MWJ5"/>
<keyword evidence="1" id="KW-0378">Hydrolase</keyword>
<dbReference type="HOGENOM" id="CLU_829482_0_0_1"/>
<dbReference type="Gene3D" id="3.40.50.1820">
    <property type="entry name" value="alpha/beta hydrolase"/>
    <property type="match status" value="1"/>
</dbReference>
<dbReference type="STRING" id="930990.A0A067MWJ5"/>
<dbReference type="GO" id="GO:0005737">
    <property type="term" value="C:cytoplasm"/>
    <property type="evidence" value="ECO:0007669"/>
    <property type="project" value="TreeGrafter"/>
</dbReference>
<dbReference type="InterPro" id="IPR050593">
    <property type="entry name" value="LovG"/>
</dbReference>
<dbReference type="InterPro" id="IPR005645">
    <property type="entry name" value="FSH-like_dom"/>
</dbReference>
<feature type="domain" description="Serine hydrolase" evidence="3">
    <location>
        <begin position="5"/>
        <end position="226"/>
    </location>
</feature>
<proteinExistence type="predicted"/>
<dbReference type="SUPFAM" id="SSF53474">
    <property type="entry name" value="alpha/beta-Hydrolases"/>
    <property type="match status" value="1"/>
</dbReference>
<dbReference type="GO" id="GO:0016787">
    <property type="term" value="F:hydrolase activity"/>
    <property type="evidence" value="ECO:0007669"/>
    <property type="project" value="UniProtKB-KW"/>
</dbReference>
<keyword evidence="5" id="KW-1185">Reference proteome</keyword>
<reference evidence="5" key="1">
    <citation type="journal article" date="2014" name="Proc. Natl. Acad. Sci. U.S.A.">
        <title>Extensive sampling of basidiomycete genomes demonstrates inadequacy of the white-rot/brown-rot paradigm for wood decay fungi.</title>
        <authorList>
            <person name="Riley R."/>
            <person name="Salamov A.A."/>
            <person name="Brown D.W."/>
            <person name="Nagy L.G."/>
            <person name="Floudas D."/>
            <person name="Held B.W."/>
            <person name="Levasseur A."/>
            <person name="Lombard V."/>
            <person name="Morin E."/>
            <person name="Otillar R."/>
            <person name="Lindquist E.A."/>
            <person name="Sun H."/>
            <person name="LaButti K.M."/>
            <person name="Schmutz J."/>
            <person name="Jabbour D."/>
            <person name="Luo H."/>
            <person name="Baker S.E."/>
            <person name="Pisabarro A.G."/>
            <person name="Walton J.D."/>
            <person name="Blanchette R.A."/>
            <person name="Henrissat B."/>
            <person name="Martin F."/>
            <person name="Cullen D."/>
            <person name="Hibbett D.S."/>
            <person name="Grigoriev I.V."/>
        </authorList>
    </citation>
    <scope>NUCLEOTIDE SEQUENCE [LARGE SCALE GENOMIC DNA]</scope>
    <source>
        <strain evidence="5">FD-172 SS1</strain>
    </source>
</reference>
<dbReference type="PANTHER" id="PTHR48070">
    <property type="entry name" value="ESTERASE OVCA2"/>
    <property type="match status" value="1"/>
</dbReference>
<dbReference type="PANTHER" id="PTHR48070:SF6">
    <property type="entry name" value="ESTERASE OVCA2"/>
    <property type="match status" value="1"/>
</dbReference>
<evidence type="ECO:0000313" key="4">
    <source>
        <dbReference type="EMBL" id="KDQ19979.1"/>
    </source>
</evidence>
<dbReference type="OrthoDB" id="2418081at2759"/>
<protein>
    <recommendedName>
        <fullName evidence="3">Serine hydrolase domain-containing protein</fullName>
    </recommendedName>
</protein>
<feature type="region of interest" description="Disordered" evidence="2">
    <location>
        <begin position="262"/>
        <end position="281"/>
    </location>
</feature>
<organism evidence="4 5">
    <name type="scientific">Botryobasidium botryosum (strain FD-172 SS1)</name>
    <dbReference type="NCBI Taxonomy" id="930990"/>
    <lineage>
        <taxon>Eukaryota</taxon>
        <taxon>Fungi</taxon>
        <taxon>Dikarya</taxon>
        <taxon>Basidiomycota</taxon>
        <taxon>Agaricomycotina</taxon>
        <taxon>Agaricomycetes</taxon>
        <taxon>Cantharellales</taxon>
        <taxon>Botryobasidiaceae</taxon>
        <taxon>Botryobasidium</taxon>
    </lineage>
</organism>
<sequence>MSSSPVKRVLCLHGWGSRPHVFACQLARVTSELYQVVGEDAVELVWVQAPHKMWMGKMDVMRGFGGPYYGWFNAQTDEALNEAIRYIDDMHPLDSFDAIIGFSQGATLALTIAAMRERNTLPTRRNPSTESLGKRWGSKRSLRPRAFDFVLAICPIVTTWSPADVKAGEPWLSSTPTLAYAGTKDRYVTGARETFDKFCRNASSKLHRLEHFEGAHHVPTQPEAIDDMVRFIQTSFSGLGLLKRPSNGSMASFDSYSTGTYSVRSSDTGSSASTAPFSFDL</sequence>
<evidence type="ECO:0000313" key="5">
    <source>
        <dbReference type="Proteomes" id="UP000027195"/>
    </source>
</evidence>
<accession>A0A067MWJ5</accession>
<evidence type="ECO:0000256" key="2">
    <source>
        <dbReference type="SAM" id="MobiDB-lite"/>
    </source>
</evidence>
<dbReference type="InterPro" id="IPR029058">
    <property type="entry name" value="AB_hydrolase_fold"/>
</dbReference>
<name>A0A067MWJ5_BOTB1</name>
<dbReference type="Proteomes" id="UP000027195">
    <property type="component" value="Unassembled WGS sequence"/>
</dbReference>
<dbReference type="Pfam" id="PF03959">
    <property type="entry name" value="FSH1"/>
    <property type="match status" value="1"/>
</dbReference>